<name>A0ABR9ZVR0_9FIRM</name>
<dbReference type="Gene3D" id="3.30.310.50">
    <property type="entry name" value="Alpha-D-phosphohexomutase, C-terminal domain"/>
    <property type="match status" value="1"/>
</dbReference>
<evidence type="ECO:0000256" key="14">
    <source>
        <dbReference type="RuleBase" id="RU004326"/>
    </source>
</evidence>
<dbReference type="SUPFAM" id="SSF55957">
    <property type="entry name" value="Phosphoglucomutase, C-terminal domain"/>
    <property type="match status" value="1"/>
</dbReference>
<comment type="pathway">
    <text evidence="3">Glycolipid metabolism; diglucosyl-diacylglycerol biosynthesis.</text>
</comment>
<dbReference type="EMBL" id="JADKNH010000009">
    <property type="protein sequence ID" value="MBF4694523.1"/>
    <property type="molecule type" value="Genomic_DNA"/>
</dbReference>
<comment type="cofactor">
    <cofactor evidence="2">
        <name>Mg(2+)</name>
        <dbReference type="ChEBI" id="CHEBI:18420"/>
    </cofactor>
</comment>
<dbReference type="EC" id="5.4.2.2" evidence="6"/>
<evidence type="ECO:0000256" key="2">
    <source>
        <dbReference type="ARBA" id="ARBA00001946"/>
    </source>
</evidence>
<evidence type="ECO:0000256" key="1">
    <source>
        <dbReference type="ARBA" id="ARBA00000443"/>
    </source>
</evidence>
<keyword evidence="20" id="KW-1185">Reference proteome</keyword>
<dbReference type="InterPro" id="IPR005846">
    <property type="entry name" value="A-D-PHexomutase_a/b/a-III"/>
</dbReference>
<dbReference type="PROSITE" id="PS00710">
    <property type="entry name" value="PGM_PMM"/>
    <property type="match status" value="1"/>
</dbReference>
<comment type="caution">
    <text evidence="19">The sequence shown here is derived from an EMBL/GenBank/DDBJ whole genome shotgun (WGS) entry which is preliminary data.</text>
</comment>
<dbReference type="PANTHER" id="PTHR45745:SF1">
    <property type="entry name" value="PHOSPHOGLUCOMUTASE 2B-RELATED"/>
    <property type="match status" value="1"/>
</dbReference>
<evidence type="ECO:0000313" key="20">
    <source>
        <dbReference type="Proteomes" id="UP000614200"/>
    </source>
</evidence>
<comment type="catalytic activity">
    <reaction evidence="1">
        <text>alpha-D-glucose 1-phosphate = alpha-D-glucose 6-phosphate</text>
        <dbReference type="Rhea" id="RHEA:23536"/>
        <dbReference type="ChEBI" id="CHEBI:58225"/>
        <dbReference type="ChEBI" id="CHEBI:58601"/>
        <dbReference type="EC" id="5.4.2.2"/>
    </reaction>
</comment>
<dbReference type="Proteomes" id="UP000614200">
    <property type="component" value="Unassembled WGS sequence"/>
</dbReference>
<evidence type="ECO:0000259" key="17">
    <source>
        <dbReference type="Pfam" id="PF02879"/>
    </source>
</evidence>
<dbReference type="Pfam" id="PF02878">
    <property type="entry name" value="PGM_PMM_I"/>
    <property type="match status" value="1"/>
</dbReference>
<dbReference type="InterPro" id="IPR016066">
    <property type="entry name" value="A-D-PHexomutase_CS"/>
</dbReference>
<proteinExistence type="inferred from homology"/>
<dbReference type="PANTHER" id="PTHR45745">
    <property type="entry name" value="PHOSPHOMANNOMUTASE 45A"/>
    <property type="match status" value="1"/>
</dbReference>
<keyword evidence="9 14" id="KW-0460">Magnesium</keyword>
<evidence type="ECO:0000256" key="4">
    <source>
        <dbReference type="ARBA" id="ARBA00005189"/>
    </source>
</evidence>
<dbReference type="InterPro" id="IPR036900">
    <property type="entry name" value="A-D-PHexomutase_C_sf"/>
</dbReference>
<dbReference type="InterPro" id="IPR005845">
    <property type="entry name" value="A-D-PHexomutase_a/b/a-II"/>
</dbReference>
<evidence type="ECO:0000256" key="5">
    <source>
        <dbReference type="ARBA" id="ARBA00010231"/>
    </source>
</evidence>
<sequence length="556" mass="63574">MTVREKYEQWLGNTYFDDDFRDELRAIENRPDEIDDRFYRDLEFGTAGMRGIIGAGTNRINEYIVRKATQGFANFLLERDREVLKGKFKKSVAIAYDSRRKSYEFALESALVMAGNGIKAYLFDGVRTTPELSFAVRELGCIGGIMVTASHNPPEYNGYKVYDETGCQLVPHLADALIEHVNQVTDFEQVKRLDKKSALAEGLFKIIDEEVDLPYIEMVKRVSIRPELLKNSTLKAVYTPLHGTGGATVKRVLKEMAFSNLIEVSSQMAPDGEFPTCKKPNPEEYEAFEVAIEYAEKHGADLVIATDPDCDRIGLLVKDQNVYRVLNGNQIGTLFMAYLLSSRQDLTPEHYVVNTIVSSDLAKRQAEHHGVRLVQTLTGFKFIGEQIEKDEPHFVMGYEESYGYLFDPHVRDKDAVMGTLIAIEMAEYFKQNGYSLLEKLEEIYQEHGYFIEETISKKFEGKEGHSVMLSIMAKFRENASDLIEFKRSIDFLKDDTGLPKSDVLKYYLEDHSWFVLRPSGTEPKLKIYFSIQAETQEKAKQKLEYYKSLIVEKVIS</sequence>
<keyword evidence="10" id="KW-0413">Isomerase</keyword>
<dbReference type="Pfam" id="PF02880">
    <property type="entry name" value="PGM_PMM_III"/>
    <property type="match status" value="1"/>
</dbReference>
<gene>
    <name evidence="19" type="ORF">ISU02_15540</name>
</gene>
<evidence type="ECO:0000256" key="7">
    <source>
        <dbReference type="ARBA" id="ARBA00022553"/>
    </source>
</evidence>
<organism evidence="19 20">
    <name type="scientific">Fusibacter ferrireducens</name>
    <dbReference type="NCBI Taxonomy" id="2785058"/>
    <lineage>
        <taxon>Bacteria</taxon>
        <taxon>Bacillati</taxon>
        <taxon>Bacillota</taxon>
        <taxon>Clostridia</taxon>
        <taxon>Eubacteriales</taxon>
        <taxon>Eubacteriales Family XII. Incertae Sedis</taxon>
        <taxon>Fusibacter</taxon>
    </lineage>
</organism>
<evidence type="ECO:0000256" key="3">
    <source>
        <dbReference type="ARBA" id="ARBA00005164"/>
    </source>
</evidence>
<evidence type="ECO:0000259" key="18">
    <source>
        <dbReference type="Pfam" id="PF02880"/>
    </source>
</evidence>
<dbReference type="InterPro" id="IPR005843">
    <property type="entry name" value="A-D-PHexomutase_C"/>
</dbReference>
<evidence type="ECO:0000313" key="19">
    <source>
        <dbReference type="EMBL" id="MBF4694523.1"/>
    </source>
</evidence>
<dbReference type="Pfam" id="PF00408">
    <property type="entry name" value="PGM_PMM_IV"/>
    <property type="match status" value="1"/>
</dbReference>
<evidence type="ECO:0000256" key="6">
    <source>
        <dbReference type="ARBA" id="ARBA00012728"/>
    </source>
</evidence>
<dbReference type="Gene3D" id="3.40.120.10">
    <property type="entry name" value="Alpha-D-Glucose-1,6-Bisphosphate, subunit A, domain 3"/>
    <property type="match status" value="3"/>
</dbReference>
<dbReference type="InterPro" id="IPR005841">
    <property type="entry name" value="Alpha-D-phosphohexomutase_SF"/>
</dbReference>
<comment type="similarity">
    <text evidence="5 14">Belongs to the phosphohexose mutase family.</text>
</comment>
<keyword evidence="8 14" id="KW-0479">Metal-binding</keyword>
<evidence type="ECO:0000256" key="13">
    <source>
        <dbReference type="ARBA" id="ARBA00041467"/>
    </source>
</evidence>
<comment type="pathway">
    <text evidence="4">Lipid metabolism.</text>
</comment>
<feature type="domain" description="Alpha-D-phosphohexomutase alpha/beta/alpha" evidence="18">
    <location>
        <begin position="327"/>
        <end position="444"/>
    </location>
</feature>
<evidence type="ECO:0000259" key="16">
    <source>
        <dbReference type="Pfam" id="PF02878"/>
    </source>
</evidence>
<protein>
    <recommendedName>
        <fullName evidence="11">Phosphoglucomutase</fullName>
        <ecNumber evidence="6">5.4.2.2</ecNumber>
    </recommendedName>
    <alternativeName>
        <fullName evidence="13">Alpha-phosphoglucomutase</fullName>
    </alternativeName>
    <alternativeName>
        <fullName evidence="12">Glucose phosphomutase</fullName>
    </alternativeName>
</protein>
<dbReference type="SUPFAM" id="SSF53738">
    <property type="entry name" value="Phosphoglucomutase, first 3 domains"/>
    <property type="match status" value="3"/>
</dbReference>
<feature type="domain" description="Alpha-D-phosphohexomutase alpha/beta/alpha" evidence="16">
    <location>
        <begin position="43"/>
        <end position="184"/>
    </location>
</feature>
<reference evidence="19 20" key="1">
    <citation type="submission" date="2020-11" db="EMBL/GenBank/DDBJ databases">
        <title>Fusibacter basophilias sp. nov.</title>
        <authorList>
            <person name="Qiu D."/>
        </authorList>
    </citation>
    <scope>NUCLEOTIDE SEQUENCE [LARGE SCALE GENOMIC DNA]</scope>
    <source>
        <strain evidence="19 20">Q10-2</strain>
    </source>
</reference>
<evidence type="ECO:0000256" key="12">
    <source>
        <dbReference type="ARBA" id="ARBA00041398"/>
    </source>
</evidence>
<dbReference type="InterPro" id="IPR005844">
    <property type="entry name" value="A-D-PHexomutase_a/b/a-I"/>
</dbReference>
<evidence type="ECO:0000256" key="10">
    <source>
        <dbReference type="ARBA" id="ARBA00023235"/>
    </source>
</evidence>
<keyword evidence="7" id="KW-0597">Phosphoprotein</keyword>
<feature type="domain" description="Alpha-D-phosphohexomutase C-terminal" evidence="15">
    <location>
        <begin position="500"/>
        <end position="538"/>
    </location>
</feature>
<evidence type="ECO:0000256" key="8">
    <source>
        <dbReference type="ARBA" id="ARBA00022723"/>
    </source>
</evidence>
<evidence type="ECO:0000256" key="11">
    <source>
        <dbReference type="ARBA" id="ARBA00039995"/>
    </source>
</evidence>
<accession>A0ABR9ZVR0</accession>
<feature type="domain" description="Alpha-D-phosphohexomutase alpha/beta/alpha" evidence="17">
    <location>
        <begin position="214"/>
        <end position="316"/>
    </location>
</feature>
<evidence type="ECO:0000259" key="15">
    <source>
        <dbReference type="Pfam" id="PF00408"/>
    </source>
</evidence>
<dbReference type="PRINTS" id="PR00509">
    <property type="entry name" value="PGMPMM"/>
</dbReference>
<evidence type="ECO:0000256" key="9">
    <source>
        <dbReference type="ARBA" id="ARBA00022842"/>
    </source>
</evidence>
<dbReference type="RefSeq" id="WP_194702755.1">
    <property type="nucleotide sequence ID" value="NZ_JADKNH010000009.1"/>
</dbReference>
<dbReference type="CDD" id="cd05799">
    <property type="entry name" value="PGM2"/>
    <property type="match status" value="1"/>
</dbReference>
<dbReference type="Pfam" id="PF02879">
    <property type="entry name" value="PGM_PMM_II"/>
    <property type="match status" value="1"/>
</dbReference>
<dbReference type="InterPro" id="IPR016055">
    <property type="entry name" value="A-D-PHexomutase_a/b/a-I/II/III"/>
</dbReference>